<name>A0ABM8IDP7_9BACE</name>
<gene>
    <name evidence="2" type="ORF">BSYN_00880</name>
</gene>
<evidence type="ECO:0000313" key="3">
    <source>
        <dbReference type="Proteomes" id="UP001496674"/>
    </source>
</evidence>
<reference evidence="2 3" key="1">
    <citation type="submission" date="2023-04" db="EMBL/GenBank/DDBJ databases">
        <title>Draft genome sequence of acteroides sedimenti strain YN3PY1.</title>
        <authorList>
            <person name="Yoshida N."/>
        </authorList>
    </citation>
    <scope>NUCLEOTIDE SEQUENCE [LARGE SCALE GENOMIC DNA]</scope>
    <source>
        <strain evidence="2 3">YN3PY1</strain>
    </source>
</reference>
<sequence length="326" mass="37662">MEFRTLVELPQKELTITHADQILLLGSCFAENIGNLLINNKFRCEVNPFGVLYNPLSIARGLRCLADKRTFSPTDLFASRGLWHSFMHHGSFSASTPEQTLQNINQRLQPAADQFASLNYLLITFGTAWVFEEKESGTVVANCHKLPDRAFNRRMLSVSEITDAYIPLIEELITSNPKLKLIFSVSPIRHVKDGMHGNQLSKAVLLLAIEELRCHFPENVYYFPSYELLLDELRDYRFYADDMLHPSDVAISYLWESFIKSYFPKETQKILKEWAEIVKALQHKPFHPDSAQYKHFLSQILLKIIQLKEKCPFLDVAKEIELCHIQ</sequence>
<dbReference type="SUPFAM" id="SSF52266">
    <property type="entry name" value="SGNH hydrolase"/>
    <property type="match status" value="1"/>
</dbReference>
<dbReference type="InterPro" id="IPR014982">
    <property type="entry name" value="GSCFA"/>
</dbReference>
<dbReference type="Proteomes" id="UP001496674">
    <property type="component" value="Chromosome"/>
</dbReference>
<dbReference type="EMBL" id="AP028055">
    <property type="protein sequence ID" value="BEG97823.1"/>
    <property type="molecule type" value="Genomic_DNA"/>
</dbReference>
<feature type="domain" description="GSCFA" evidence="1">
    <location>
        <begin position="21"/>
        <end position="258"/>
    </location>
</feature>
<evidence type="ECO:0000313" key="2">
    <source>
        <dbReference type="EMBL" id="BEG97823.1"/>
    </source>
</evidence>
<organism evidence="2 3">
    <name type="scientific">Bacteroides sedimenti</name>
    <dbReference type="NCBI Taxonomy" id="2136147"/>
    <lineage>
        <taxon>Bacteria</taxon>
        <taxon>Pseudomonadati</taxon>
        <taxon>Bacteroidota</taxon>
        <taxon>Bacteroidia</taxon>
        <taxon>Bacteroidales</taxon>
        <taxon>Bacteroidaceae</taxon>
        <taxon>Bacteroides</taxon>
    </lineage>
</organism>
<protein>
    <recommendedName>
        <fullName evidence="1">GSCFA domain-containing protein</fullName>
    </recommendedName>
</protein>
<evidence type="ECO:0000259" key="1">
    <source>
        <dbReference type="Pfam" id="PF08885"/>
    </source>
</evidence>
<dbReference type="RefSeq" id="WP_353332225.1">
    <property type="nucleotide sequence ID" value="NZ_AP028055.1"/>
</dbReference>
<dbReference type="Pfam" id="PF08885">
    <property type="entry name" value="GSCFA"/>
    <property type="match status" value="1"/>
</dbReference>
<accession>A0ABM8IDP7</accession>
<keyword evidence="3" id="KW-1185">Reference proteome</keyword>
<proteinExistence type="predicted"/>